<dbReference type="AlphaFoldDB" id="A0A0F9QZ89"/>
<sequence>MKSIFPEYDSYIAPDGEVLRFDRMSDRFVQSFEGYGMSPIKYVEQQGALQHGTTIYDYKLQRRIIQWTIRQSGCSRWDYWEKRNLFIDMLRPNRHTLNNFGPGKLRKHLPDGTVRDIDVHIEFGPSFASPTTYWDEWGFTDTLRFIAADPTFYDPEQESTTLDLSVAPADLIFPITFPIELGEALVDDTSNITYLGSWLTYPTLIITGPISGFKITNDATQEFIQISHELDSGDTITISLPYGNKEVIHSNGTDLQGSVLPDSNLATFHIAPSPEAANGLNPISIIGAGAGDLTSLEILYNTRDIGI</sequence>
<organism evidence="2">
    <name type="scientific">marine sediment metagenome</name>
    <dbReference type="NCBI Taxonomy" id="412755"/>
    <lineage>
        <taxon>unclassified sequences</taxon>
        <taxon>metagenomes</taxon>
        <taxon>ecological metagenomes</taxon>
    </lineage>
</organism>
<evidence type="ECO:0000259" key="1">
    <source>
        <dbReference type="Pfam" id="PF22768"/>
    </source>
</evidence>
<dbReference type="InterPro" id="IPR054738">
    <property type="entry name" value="Siphovirus-type_tail_C"/>
</dbReference>
<evidence type="ECO:0000313" key="2">
    <source>
        <dbReference type="EMBL" id="KKN18436.1"/>
    </source>
</evidence>
<accession>A0A0F9QZ89</accession>
<dbReference type="EMBL" id="LAZR01003427">
    <property type="protein sequence ID" value="KKN18436.1"/>
    <property type="molecule type" value="Genomic_DNA"/>
</dbReference>
<protein>
    <recommendedName>
        <fullName evidence="1">Siphovirus-type tail component C-terminal domain-containing protein</fullName>
    </recommendedName>
</protein>
<name>A0A0F9QZ89_9ZZZZ</name>
<gene>
    <name evidence="2" type="ORF">LCGC14_0955840</name>
</gene>
<feature type="domain" description="Siphovirus-type tail component C-terminal" evidence="1">
    <location>
        <begin position="196"/>
        <end position="265"/>
    </location>
</feature>
<reference evidence="2" key="1">
    <citation type="journal article" date="2015" name="Nature">
        <title>Complex archaea that bridge the gap between prokaryotes and eukaryotes.</title>
        <authorList>
            <person name="Spang A."/>
            <person name="Saw J.H."/>
            <person name="Jorgensen S.L."/>
            <person name="Zaremba-Niedzwiedzka K."/>
            <person name="Martijn J."/>
            <person name="Lind A.E."/>
            <person name="van Eijk R."/>
            <person name="Schleper C."/>
            <person name="Guy L."/>
            <person name="Ettema T.J."/>
        </authorList>
    </citation>
    <scope>NUCLEOTIDE SEQUENCE</scope>
</reference>
<dbReference type="Pfam" id="PF22768">
    <property type="entry name" value="SPP1_Dit"/>
    <property type="match status" value="1"/>
</dbReference>
<proteinExistence type="predicted"/>
<comment type="caution">
    <text evidence="2">The sequence shown here is derived from an EMBL/GenBank/DDBJ whole genome shotgun (WGS) entry which is preliminary data.</text>
</comment>
<dbReference type="Gene3D" id="2.60.120.860">
    <property type="match status" value="1"/>
</dbReference>